<keyword evidence="2" id="KW-0645">Protease</keyword>
<dbReference type="PROSITE" id="PS00131">
    <property type="entry name" value="CARBOXYPEPT_SER_SER"/>
    <property type="match status" value="1"/>
</dbReference>
<keyword evidence="2" id="KW-0378">Hydrolase</keyword>
<dbReference type="Gene3D" id="3.40.50.1820">
    <property type="entry name" value="alpha/beta hydrolase"/>
    <property type="match status" value="1"/>
</dbReference>
<evidence type="ECO:0000256" key="2">
    <source>
        <dbReference type="RuleBase" id="RU361156"/>
    </source>
</evidence>
<evidence type="ECO:0000256" key="1">
    <source>
        <dbReference type="ARBA" id="ARBA00009431"/>
    </source>
</evidence>
<dbReference type="InterPro" id="IPR029058">
    <property type="entry name" value="AB_hydrolase_fold"/>
</dbReference>
<dbReference type="GO" id="GO:0004185">
    <property type="term" value="F:serine-type carboxypeptidase activity"/>
    <property type="evidence" value="ECO:0007669"/>
    <property type="project" value="UniProtKB-UniRule"/>
</dbReference>
<dbReference type="Proteomes" id="UP001231189">
    <property type="component" value="Unassembled WGS sequence"/>
</dbReference>
<dbReference type="PANTHER" id="PTHR11802:SF58">
    <property type="entry name" value="CARBOXYPEPTIDASE"/>
    <property type="match status" value="1"/>
</dbReference>
<name>A0AAD8RJA6_LOLMU</name>
<proteinExistence type="inferred from homology"/>
<dbReference type="InterPro" id="IPR018202">
    <property type="entry name" value="Ser_caboxypep_ser_AS"/>
</dbReference>
<evidence type="ECO:0000313" key="4">
    <source>
        <dbReference type="Proteomes" id="UP001231189"/>
    </source>
</evidence>
<keyword evidence="4" id="KW-1185">Reference proteome</keyword>
<comment type="similarity">
    <text evidence="1 2">Belongs to the peptidase S10 family.</text>
</comment>
<dbReference type="SUPFAM" id="SSF53474">
    <property type="entry name" value="alpha/beta-Hydrolases"/>
    <property type="match status" value="1"/>
</dbReference>
<comment type="caution">
    <text evidence="3">The sequence shown here is derived from an EMBL/GenBank/DDBJ whole genome shotgun (WGS) entry which is preliminary data.</text>
</comment>
<dbReference type="EC" id="3.4.16.-" evidence="2"/>
<dbReference type="Pfam" id="PF00450">
    <property type="entry name" value="Peptidase_S10"/>
    <property type="match status" value="1"/>
</dbReference>
<gene>
    <name evidence="3" type="ORF">QYE76_001321</name>
</gene>
<accession>A0AAD8RJA6</accession>
<protein>
    <recommendedName>
        <fullName evidence="2">Carboxypeptidase</fullName>
        <ecNumber evidence="2">3.4.16.-</ecNumber>
    </recommendedName>
</protein>
<dbReference type="PRINTS" id="PR00724">
    <property type="entry name" value="CRBOXYPTASEC"/>
</dbReference>
<keyword evidence="2" id="KW-0121">Carboxypeptidase</keyword>
<dbReference type="GO" id="GO:0006508">
    <property type="term" value="P:proteolysis"/>
    <property type="evidence" value="ECO:0007669"/>
    <property type="project" value="UniProtKB-KW"/>
</dbReference>
<reference evidence="3" key="1">
    <citation type="submission" date="2023-07" db="EMBL/GenBank/DDBJ databases">
        <title>A chromosome-level genome assembly of Lolium multiflorum.</title>
        <authorList>
            <person name="Chen Y."/>
            <person name="Copetti D."/>
            <person name="Kolliker R."/>
            <person name="Studer B."/>
        </authorList>
    </citation>
    <scope>NUCLEOTIDE SEQUENCE</scope>
    <source>
        <strain evidence="3">02402/16</strain>
        <tissue evidence="3">Leaf</tissue>
    </source>
</reference>
<sequence>MKFTWMDASFQRAPITYIYHGANQMDRLLIKQRTSAMAPLLFLFLLLARATAGDVVFPKEALPTKSGYLPIPPANASLYFAFYEATDPLTAPESTPLLVWLEGGPGCSAMLSNFLQLGPYLLDSGSASLSPNPFAWNRRFGLLFLDSPLGTGYSAVPTPAAIPTDQATIAAHTVAAIQSFLDAQPGFFRARPLFITGESYAGKSVPTTGALILATNPALPERERINLRGVAVGNGIVHPVAQATTHADAAYFMGLINARQRREAEAMQAETVELIKAARWPEASSAWGRLVSWLESAAGVATLLDVSVQGGSFLDSFAGLQGFLNDGEVKAALGARDGAAPVEACSTAVYAALHDDIMKSTKGEVEALLKTDTRVLLYEGIRDAKLGPVAAEAWLPELQWDGLASFLGAERAVWRSSQGTVAGGVQSYGALTHVAVYEAGHFVPASQGLAAQEMIEDWVSGTGLFGGQ</sequence>
<organism evidence="3 4">
    <name type="scientific">Lolium multiflorum</name>
    <name type="common">Italian ryegrass</name>
    <name type="synonym">Lolium perenne subsp. multiflorum</name>
    <dbReference type="NCBI Taxonomy" id="4521"/>
    <lineage>
        <taxon>Eukaryota</taxon>
        <taxon>Viridiplantae</taxon>
        <taxon>Streptophyta</taxon>
        <taxon>Embryophyta</taxon>
        <taxon>Tracheophyta</taxon>
        <taxon>Spermatophyta</taxon>
        <taxon>Magnoliopsida</taxon>
        <taxon>Liliopsida</taxon>
        <taxon>Poales</taxon>
        <taxon>Poaceae</taxon>
        <taxon>BOP clade</taxon>
        <taxon>Pooideae</taxon>
        <taxon>Poodae</taxon>
        <taxon>Poeae</taxon>
        <taxon>Poeae Chloroplast Group 2 (Poeae type)</taxon>
        <taxon>Loliodinae</taxon>
        <taxon>Loliinae</taxon>
        <taxon>Lolium</taxon>
    </lineage>
</organism>
<dbReference type="InterPro" id="IPR001563">
    <property type="entry name" value="Peptidase_S10"/>
</dbReference>
<dbReference type="PANTHER" id="PTHR11802">
    <property type="entry name" value="SERINE PROTEASE FAMILY S10 SERINE CARBOXYPEPTIDASE"/>
    <property type="match status" value="1"/>
</dbReference>
<dbReference type="AlphaFoldDB" id="A0AAD8RJA6"/>
<dbReference type="EMBL" id="JAUUTY010000005">
    <property type="protein sequence ID" value="KAK1627006.1"/>
    <property type="molecule type" value="Genomic_DNA"/>
</dbReference>
<evidence type="ECO:0000313" key="3">
    <source>
        <dbReference type="EMBL" id="KAK1627006.1"/>
    </source>
</evidence>